<protein>
    <submittedName>
        <fullName evidence="1">Uncharacterized protein</fullName>
    </submittedName>
</protein>
<dbReference type="EMBL" id="ML996695">
    <property type="protein sequence ID" value="KAF2400555.1"/>
    <property type="molecule type" value="Genomic_DNA"/>
</dbReference>
<keyword evidence="2" id="KW-1185">Reference proteome</keyword>
<reference evidence="1" key="1">
    <citation type="journal article" date="2020" name="Stud. Mycol.">
        <title>101 Dothideomycetes genomes: a test case for predicting lifestyles and emergence of pathogens.</title>
        <authorList>
            <person name="Haridas S."/>
            <person name="Albert R."/>
            <person name="Binder M."/>
            <person name="Bloem J."/>
            <person name="Labutti K."/>
            <person name="Salamov A."/>
            <person name="Andreopoulos B."/>
            <person name="Baker S."/>
            <person name="Barry K."/>
            <person name="Bills G."/>
            <person name="Bluhm B."/>
            <person name="Cannon C."/>
            <person name="Castanera R."/>
            <person name="Culley D."/>
            <person name="Daum C."/>
            <person name="Ezra D."/>
            <person name="Gonzalez J."/>
            <person name="Henrissat B."/>
            <person name="Kuo A."/>
            <person name="Liang C."/>
            <person name="Lipzen A."/>
            <person name="Lutzoni F."/>
            <person name="Magnuson J."/>
            <person name="Mondo S."/>
            <person name="Nolan M."/>
            <person name="Ohm R."/>
            <person name="Pangilinan J."/>
            <person name="Park H.-J."/>
            <person name="Ramirez L."/>
            <person name="Alfaro M."/>
            <person name="Sun H."/>
            <person name="Tritt A."/>
            <person name="Yoshinaga Y."/>
            <person name="Zwiers L.-H."/>
            <person name="Turgeon B."/>
            <person name="Goodwin S."/>
            <person name="Spatafora J."/>
            <person name="Crous P."/>
            <person name="Grigoriev I."/>
        </authorList>
    </citation>
    <scope>NUCLEOTIDE SEQUENCE</scope>
    <source>
        <strain evidence="1">CBS 262.69</strain>
    </source>
</reference>
<dbReference type="Proteomes" id="UP000799640">
    <property type="component" value="Unassembled WGS sequence"/>
</dbReference>
<gene>
    <name evidence="1" type="ORF">EJ06DRAFT_434393</name>
</gene>
<evidence type="ECO:0000313" key="2">
    <source>
        <dbReference type="Proteomes" id="UP000799640"/>
    </source>
</evidence>
<sequence length="157" mass="17843">MPIPPDQPNVSTRSQTRLVEVRYHRGRTTSPAGKGVAYADTRRILVVGVDDDRQLDVVFPPTGQRIEDRRVAVLKDLRIARPARFEEGSVRRMPTIGAVLVPNHRVDIVSRHDCDLLTTSRAEAVEIEVEIEVGGVLTEWWRWRTDNRTRPRSEEAG</sequence>
<organism evidence="1 2">
    <name type="scientific">Trichodelitschia bisporula</name>
    <dbReference type="NCBI Taxonomy" id="703511"/>
    <lineage>
        <taxon>Eukaryota</taxon>
        <taxon>Fungi</taxon>
        <taxon>Dikarya</taxon>
        <taxon>Ascomycota</taxon>
        <taxon>Pezizomycotina</taxon>
        <taxon>Dothideomycetes</taxon>
        <taxon>Dothideomycetes incertae sedis</taxon>
        <taxon>Phaeotrichales</taxon>
        <taxon>Phaeotrichaceae</taxon>
        <taxon>Trichodelitschia</taxon>
    </lineage>
</organism>
<evidence type="ECO:0000313" key="1">
    <source>
        <dbReference type="EMBL" id="KAF2400555.1"/>
    </source>
</evidence>
<name>A0A6G1HXU3_9PEZI</name>
<proteinExistence type="predicted"/>
<accession>A0A6G1HXU3</accession>
<dbReference type="AlphaFoldDB" id="A0A6G1HXU3"/>